<dbReference type="GO" id="GO:0051213">
    <property type="term" value="F:dioxygenase activity"/>
    <property type="evidence" value="ECO:0007669"/>
    <property type="project" value="UniProtKB-KW"/>
</dbReference>
<keyword evidence="3" id="KW-1185">Reference proteome</keyword>
<dbReference type="PROSITE" id="PS51819">
    <property type="entry name" value="VOC"/>
    <property type="match status" value="1"/>
</dbReference>
<gene>
    <name evidence="2" type="ORF">HNR10_001311</name>
</gene>
<reference evidence="2 3" key="1">
    <citation type="submission" date="2020-07" db="EMBL/GenBank/DDBJ databases">
        <title>Sequencing the genomes of 1000 actinobacteria strains.</title>
        <authorList>
            <person name="Klenk H.-P."/>
        </authorList>
    </citation>
    <scope>NUCLEOTIDE SEQUENCE [LARGE SCALE GENOMIC DNA]</scope>
    <source>
        <strain evidence="2 3">DSM 44442</strain>
    </source>
</reference>
<feature type="domain" description="VOC" evidence="1">
    <location>
        <begin position="26"/>
        <end position="149"/>
    </location>
</feature>
<dbReference type="SUPFAM" id="SSF54593">
    <property type="entry name" value="Glyoxalase/Bleomycin resistance protein/Dihydroxybiphenyl dioxygenase"/>
    <property type="match status" value="1"/>
</dbReference>
<sequence length="157" mass="17965">MLDLLTTMNSKNSRRRREVSVPQLTGLARVTLSVRDRDESVRFYKTVLGFKVQNKRDEGGTLRTECQHPASGLLIALIQHRDHFKNRFDRRHCGLDRLTLGVRNLGELEAWEERFGDMDVEHSPVMHGEAGSKILFYDPDGTELALYAPAEVDARED</sequence>
<dbReference type="Pfam" id="PF00903">
    <property type="entry name" value="Glyoxalase"/>
    <property type="match status" value="1"/>
</dbReference>
<dbReference type="InterPro" id="IPR037523">
    <property type="entry name" value="VOC_core"/>
</dbReference>
<keyword evidence="2" id="KW-0456">Lyase</keyword>
<dbReference type="Proteomes" id="UP000572051">
    <property type="component" value="Unassembled WGS sequence"/>
</dbReference>
<dbReference type="CDD" id="cd06587">
    <property type="entry name" value="VOC"/>
    <property type="match status" value="1"/>
</dbReference>
<accession>A0A7Z0ELF1</accession>
<proteinExistence type="predicted"/>
<dbReference type="EMBL" id="JACCFS010000001">
    <property type="protein sequence ID" value="NYJ33430.1"/>
    <property type="molecule type" value="Genomic_DNA"/>
</dbReference>
<keyword evidence="2" id="KW-0223">Dioxygenase</keyword>
<dbReference type="InterPro" id="IPR004360">
    <property type="entry name" value="Glyas_Fos-R_dOase_dom"/>
</dbReference>
<protein>
    <submittedName>
        <fullName evidence="2">Catechol 2,3-dioxygenase-like lactoylglutathione lyase family enzyme</fullName>
    </submittedName>
</protein>
<organism evidence="2 3">
    <name type="scientific">Nocardiopsis aegyptia</name>
    <dbReference type="NCBI Taxonomy" id="220378"/>
    <lineage>
        <taxon>Bacteria</taxon>
        <taxon>Bacillati</taxon>
        <taxon>Actinomycetota</taxon>
        <taxon>Actinomycetes</taxon>
        <taxon>Streptosporangiales</taxon>
        <taxon>Nocardiopsidaceae</taxon>
        <taxon>Nocardiopsis</taxon>
    </lineage>
</organism>
<dbReference type="InterPro" id="IPR029068">
    <property type="entry name" value="Glyas_Bleomycin-R_OHBP_Dase"/>
</dbReference>
<evidence type="ECO:0000313" key="2">
    <source>
        <dbReference type="EMBL" id="NYJ33430.1"/>
    </source>
</evidence>
<dbReference type="AlphaFoldDB" id="A0A7Z0ELF1"/>
<keyword evidence="2" id="KW-0560">Oxidoreductase</keyword>
<comment type="caution">
    <text evidence="2">The sequence shown here is derived from an EMBL/GenBank/DDBJ whole genome shotgun (WGS) entry which is preliminary data.</text>
</comment>
<dbReference type="GO" id="GO:0016829">
    <property type="term" value="F:lyase activity"/>
    <property type="evidence" value="ECO:0007669"/>
    <property type="project" value="UniProtKB-KW"/>
</dbReference>
<dbReference type="Gene3D" id="3.10.180.10">
    <property type="entry name" value="2,3-Dihydroxybiphenyl 1,2-Dioxygenase, domain 1"/>
    <property type="match status" value="1"/>
</dbReference>
<name>A0A7Z0ELF1_9ACTN</name>
<evidence type="ECO:0000313" key="3">
    <source>
        <dbReference type="Proteomes" id="UP000572051"/>
    </source>
</evidence>
<evidence type="ECO:0000259" key="1">
    <source>
        <dbReference type="PROSITE" id="PS51819"/>
    </source>
</evidence>